<reference evidence="4" key="1">
    <citation type="submission" date="2020-10" db="EMBL/GenBank/DDBJ databases">
        <authorList>
            <person name="Gilroy R."/>
        </authorList>
    </citation>
    <scope>NUCLEOTIDE SEQUENCE</scope>
    <source>
        <strain evidence="4">CHK188-20938</strain>
    </source>
</reference>
<evidence type="ECO:0000313" key="5">
    <source>
        <dbReference type="Proteomes" id="UP000824169"/>
    </source>
</evidence>
<evidence type="ECO:0000313" key="4">
    <source>
        <dbReference type="EMBL" id="HIV25220.1"/>
    </source>
</evidence>
<dbReference type="Gene3D" id="1.10.530.10">
    <property type="match status" value="1"/>
</dbReference>
<dbReference type="AlphaFoldDB" id="A0A9D1P3F5"/>
<proteinExistence type="predicted"/>
<dbReference type="InterPro" id="IPR002901">
    <property type="entry name" value="MGlyc_endo_b_GlcNAc-like_dom"/>
</dbReference>
<evidence type="ECO:0000256" key="2">
    <source>
        <dbReference type="SAM" id="SignalP"/>
    </source>
</evidence>
<evidence type="ECO:0000259" key="3">
    <source>
        <dbReference type="PROSITE" id="PS51272"/>
    </source>
</evidence>
<feature type="domain" description="SLH" evidence="3">
    <location>
        <begin position="560"/>
        <end position="627"/>
    </location>
</feature>
<evidence type="ECO:0000256" key="1">
    <source>
        <dbReference type="ARBA" id="ARBA00022737"/>
    </source>
</evidence>
<protein>
    <submittedName>
        <fullName evidence="4">S-layer homology domain-containing protein</fullName>
    </submittedName>
</protein>
<accession>A0A9D1P3F5</accession>
<dbReference type="GO" id="GO:0004040">
    <property type="term" value="F:amidase activity"/>
    <property type="evidence" value="ECO:0007669"/>
    <property type="project" value="InterPro"/>
</dbReference>
<dbReference type="PANTHER" id="PTHR43308">
    <property type="entry name" value="OUTER MEMBRANE PROTEIN ALPHA-RELATED"/>
    <property type="match status" value="1"/>
</dbReference>
<feature type="chain" id="PRO_5038865987" evidence="2">
    <location>
        <begin position="29"/>
        <end position="687"/>
    </location>
</feature>
<feature type="domain" description="SLH" evidence="3">
    <location>
        <begin position="499"/>
        <end position="559"/>
    </location>
</feature>
<dbReference type="PANTHER" id="PTHR43308:SF1">
    <property type="entry name" value="OUTER MEMBRANE PROTEIN ALPHA"/>
    <property type="match status" value="1"/>
</dbReference>
<dbReference type="Pfam" id="PF00395">
    <property type="entry name" value="SLH"/>
    <property type="match status" value="3"/>
</dbReference>
<dbReference type="Pfam" id="PF01832">
    <property type="entry name" value="Glucosaminidase"/>
    <property type="match status" value="1"/>
</dbReference>
<name>A0A9D1P3F5_9FIRM</name>
<dbReference type="InterPro" id="IPR051465">
    <property type="entry name" value="Cell_Envelope_Struct_Comp"/>
</dbReference>
<organism evidence="4 5">
    <name type="scientific">Candidatus Scatomonas pullistercoris</name>
    <dbReference type="NCBI Taxonomy" id="2840920"/>
    <lineage>
        <taxon>Bacteria</taxon>
        <taxon>Bacillati</taxon>
        <taxon>Bacillota</taxon>
        <taxon>Clostridia</taxon>
        <taxon>Lachnospirales</taxon>
        <taxon>Lachnospiraceae</taxon>
        <taxon>Lachnospiraceae incertae sedis</taxon>
        <taxon>Candidatus Scatomonas</taxon>
    </lineage>
</organism>
<feature type="signal peptide" evidence="2">
    <location>
        <begin position="1"/>
        <end position="28"/>
    </location>
</feature>
<comment type="caution">
    <text evidence="4">The sequence shown here is derived from an EMBL/GenBank/DDBJ whole genome shotgun (WGS) entry which is preliminary data.</text>
</comment>
<dbReference type="Proteomes" id="UP000824169">
    <property type="component" value="Unassembled WGS sequence"/>
</dbReference>
<dbReference type="SMART" id="SM00047">
    <property type="entry name" value="LYZ2"/>
    <property type="match status" value="1"/>
</dbReference>
<keyword evidence="2" id="KW-0732">Signal</keyword>
<gene>
    <name evidence="4" type="ORF">IAB71_05440</name>
</gene>
<dbReference type="PROSITE" id="PS51272">
    <property type="entry name" value="SLH"/>
    <property type="match status" value="3"/>
</dbReference>
<keyword evidence="1" id="KW-0677">Repeat</keyword>
<sequence>MKNRTAAWIASLCLGIVSLLGGVQRAEAAEEENFTGENPWALEQVTGVDENGNVYVIPDDGETEYIGRSPLTLAEGGELVNFRTKDVSEVTEYVDETGADGYTNGHYGADAAYLGMEDGKVKFMLSGVIGLVDPTEVTIVSLDEAQSISHYEVIDGRLIHRVTVDMSKTFEESYGSYLDNGDAPSYLQAGTEYYSYDGHYFYTYENFDSMLSDYQAGTREHAVNPEDPYFNYFQFLPFRSQTSYSSQELTAMINDRVEDSSKLLDSGQWMVQDQNQYGINALLVAGIAANESSWGMSNISQTKNNLFGIAAADSNPGELSYEFESPEACIREYTQNFLSQQYINPGNWKYSGGFLGNKASGMNVRYASDPYWGEKAAALVRSLDRANGSRDEGLYTIGIKDILPDENQEYADLNIRREASADSTRVYSTGLRPCMAFLIRGDGPVNGFYQVQSDPVLSSDRSAIGDGGDYNYASMYLYASADYIEIVSSGSSSWPDNFGELSFNDINVESWFYDAVAYIYNHQIMTGMTENVFGPYESTSRAQFAVMLYRMEGEPEVNDTESAFADVPAGQWFSDAIMWAQQEGIITGYTDGPKAGLFGTADTITREQVATMLYRYAEKKGYDLTVSNAWESFGDADKVSEFAREGMAWAVNQGIISGKEDTGTLEPVQNIARAEMATMLMRFMEKF</sequence>
<feature type="domain" description="SLH" evidence="3">
    <location>
        <begin position="630"/>
        <end position="687"/>
    </location>
</feature>
<reference evidence="4" key="2">
    <citation type="journal article" date="2021" name="PeerJ">
        <title>Extensive microbial diversity within the chicken gut microbiome revealed by metagenomics and culture.</title>
        <authorList>
            <person name="Gilroy R."/>
            <person name="Ravi A."/>
            <person name="Getino M."/>
            <person name="Pursley I."/>
            <person name="Horton D.L."/>
            <person name="Alikhan N.F."/>
            <person name="Baker D."/>
            <person name="Gharbi K."/>
            <person name="Hall N."/>
            <person name="Watson M."/>
            <person name="Adriaenssens E.M."/>
            <person name="Foster-Nyarko E."/>
            <person name="Jarju S."/>
            <person name="Secka A."/>
            <person name="Antonio M."/>
            <person name="Oren A."/>
            <person name="Chaudhuri R.R."/>
            <person name="La Ragione R."/>
            <person name="Hildebrand F."/>
            <person name="Pallen M.J."/>
        </authorList>
    </citation>
    <scope>NUCLEOTIDE SEQUENCE</scope>
    <source>
        <strain evidence="4">CHK188-20938</strain>
    </source>
</reference>
<dbReference type="InterPro" id="IPR001119">
    <property type="entry name" value="SLH_dom"/>
</dbReference>
<dbReference type="EMBL" id="DVOO01000015">
    <property type="protein sequence ID" value="HIV25220.1"/>
    <property type="molecule type" value="Genomic_DNA"/>
</dbReference>